<dbReference type="AlphaFoldDB" id="A0A9Q4DK47"/>
<dbReference type="EMBL" id="JAPQFC010001129">
    <property type="protein sequence ID" value="MCY6525024.1"/>
    <property type="molecule type" value="Genomic_DNA"/>
</dbReference>
<gene>
    <name evidence="2" type="ORF">OYG11_12545</name>
</gene>
<proteinExistence type="predicted"/>
<reference evidence="2" key="2">
    <citation type="submission" date="2022-12" db="EMBL/GenBank/DDBJ databases">
        <authorList>
            <person name="Kardos G."/>
            <person name="Sarkozi R."/>
            <person name="Laczko L."/>
            <person name="Marton S."/>
            <person name="Makrai L."/>
            <person name="Banyai K."/>
            <person name="Fodor L."/>
        </authorList>
    </citation>
    <scope>NUCLEOTIDE SEQUENCE</scope>
    <source>
        <strain evidence="2">84/14</strain>
    </source>
</reference>
<accession>A0A9Q4DK47</accession>
<sequence length="91" mass="9977">MMKELHAVPTTSLPTAVASHNMGRPPTNTINKIDPNDIALIGGRSRSHTPPFLLTYEIFNKNVHNCLVDFGASTNILPRSICAKLNVQPQK</sequence>
<name>A0A9Q4DK47_ACTPL</name>
<protein>
    <submittedName>
        <fullName evidence="2">Uncharacterized protein</fullName>
    </submittedName>
</protein>
<organism evidence="2 3">
    <name type="scientific">Actinobacillus pleuropneumoniae</name>
    <name type="common">Haemophilus pleuropneumoniae</name>
    <dbReference type="NCBI Taxonomy" id="715"/>
    <lineage>
        <taxon>Bacteria</taxon>
        <taxon>Pseudomonadati</taxon>
        <taxon>Pseudomonadota</taxon>
        <taxon>Gammaproteobacteria</taxon>
        <taxon>Pasteurellales</taxon>
        <taxon>Pasteurellaceae</taxon>
        <taxon>Actinobacillus</taxon>
    </lineage>
</organism>
<feature type="non-terminal residue" evidence="2">
    <location>
        <position position="91"/>
    </location>
</feature>
<dbReference type="RefSeq" id="WP_267992332.1">
    <property type="nucleotide sequence ID" value="NZ_JAPQFC010001129.1"/>
</dbReference>
<comment type="caution">
    <text evidence="2">The sequence shown here is derived from an EMBL/GenBank/DDBJ whole genome shotgun (WGS) entry which is preliminary data.</text>
</comment>
<evidence type="ECO:0000256" key="1">
    <source>
        <dbReference type="SAM" id="MobiDB-lite"/>
    </source>
</evidence>
<reference evidence="2" key="1">
    <citation type="journal article" date="2021" name="Vet Sci">
        <title>O-Serogroups and Pathovirotypes of Escherichia coli Isolated from Post-Weaning Piglets Showing Diarrhoea and/or Oedema in South Korea.</title>
        <authorList>
            <person name="Byun J.W."/>
            <person name="Moon B.Y."/>
            <person name="Do K.H."/>
            <person name="Lee K."/>
            <person name="Lee H.Y."/>
            <person name="Kim W.I."/>
            <person name="So B."/>
            <person name="Lee W.K."/>
        </authorList>
    </citation>
    <scope>NUCLEOTIDE SEQUENCE</scope>
    <source>
        <strain evidence="2">84/14</strain>
    </source>
</reference>
<feature type="region of interest" description="Disordered" evidence="1">
    <location>
        <begin position="1"/>
        <end position="33"/>
    </location>
</feature>
<dbReference type="Proteomes" id="UP001077788">
    <property type="component" value="Unassembled WGS sequence"/>
</dbReference>
<evidence type="ECO:0000313" key="2">
    <source>
        <dbReference type="EMBL" id="MCY6525024.1"/>
    </source>
</evidence>
<evidence type="ECO:0000313" key="3">
    <source>
        <dbReference type="Proteomes" id="UP001077788"/>
    </source>
</evidence>